<dbReference type="STRING" id="1297750.SAMN05444405_1183"/>
<keyword evidence="1" id="KW-0175">Coiled coil</keyword>
<evidence type="ECO:0000313" key="3">
    <source>
        <dbReference type="EMBL" id="SHF95071.1"/>
    </source>
</evidence>
<keyword evidence="2" id="KW-0472">Membrane</keyword>
<dbReference type="RefSeq" id="WP_073403550.1">
    <property type="nucleotide sequence ID" value="NZ_FQTV01000018.1"/>
</dbReference>
<reference evidence="3 4" key="1">
    <citation type="submission" date="2016-11" db="EMBL/GenBank/DDBJ databases">
        <authorList>
            <person name="Jaros S."/>
            <person name="Januszkiewicz K."/>
            <person name="Wedrychowicz H."/>
        </authorList>
    </citation>
    <scope>NUCLEOTIDE SEQUENCE [LARGE SCALE GENOMIC DNA]</scope>
    <source>
        <strain evidence="3 4">DSM 26991</strain>
    </source>
</reference>
<feature type="coiled-coil region" evidence="1">
    <location>
        <begin position="218"/>
        <end position="266"/>
    </location>
</feature>
<feature type="transmembrane region" description="Helical" evidence="2">
    <location>
        <begin position="324"/>
        <end position="342"/>
    </location>
</feature>
<gene>
    <name evidence="3" type="ORF">SAMN05444405_1183</name>
</gene>
<evidence type="ECO:0000256" key="1">
    <source>
        <dbReference type="SAM" id="Coils"/>
    </source>
</evidence>
<dbReference type="OrthoDB" id="10020938at2"/>
<sequence>MDLEFFVHGVPKGQKIWGKDDDLSYIQNFYAPNNDETKFIVEIRTVNGKNYCYYSYLKYNNIIACDGRAGSYFGMTLRIDEYCTDVVGIYRLMDIVYNKYVIGCLLSTESTKKKFLVSDFQVKENEIKGMLEAIMSLIRLSIIPSDFVNSLQQFQTLKANSAPEVNLQDCTKENIWDIIKKYSKVAISPYYQTLKDKNIQKRIEEQMAEFTKIKECEIADVKSLLEAKNNQMSNLNQQIQQLSSDNEGLRSNIDALKLEKQKLKDCIRLNEDKKTVGQLVSTLRDPLLKLSKIVGVQDINNPVGDNEEIINGIEPEKNKMICRFLPMLNFFLLIIIVVLLSFRACNRIDNERSGTYYEQTKEKLEEVSNKLDEVSNLYKTFIPQSGSDSKYSIKILEHNGSEDLKVGEKYTLKINAKDGEWKVVEEGQNINVDDNKISLDKSGDVIISYILEGKTIASLTVKVSN</sequence>
<keyword evidence="4" id="KW-1185">Reference proteome</keyword>
<evidence type="ECO:0000313" key="4">
    <source>
        <dbReference type="Proteomes" id="UP000184509"/>
    </source>
</evidence>
<dbReference type="AlphaFoldDB" id="A0A1M5FV66"/>
<proteinExistence type="predicted"/>
<keyword evidence="2" id="KW-1133">Transmembrane helix</keyword>
<accession>A0A1M5FV66</accession>
<dbReference type="EMBL" id="FQTV01000018">
    <property type="protein sequence ID" value="SHF95071.1"/>
    <property type="molecule type" value="Genomic_DNA"/>
</dbReference>
<dbReference type="Proteomes" id="UP000184509">
    <property type="component" value="Unassembled WGS sequence"/>
</dbReference>
<organism evidence="3 4">
    <name type="scientific">Bacteroides luti</name>
    <dbReference type="NCBI Taxonomy" id="1297750"/>
    <lineage>
        <taxon>Bacteria</taxon>
        <taxon>Pseudomonadati</taxon>
        <taxon>Bacteroidota</taxon>
        <taxon>Bacteroidia</taxon>
        <taxon>Bacteroidales</taxon>
        <taxon>Bacteroidaceae</taxon>
        <taxon>Bacteroides</taxon>
    </lineage>
</organism>
<protein>
    <submittedName>
        <fullName evidence="3">Uncharacterized protein</fullName>
    </submittedName>
</protein>
<keyword evidence="2" id="KW-0812">Transmembrane</keyword>
<name>A0A1M5FV66_9BACE</name>
<evidence type="ECO:0000256" key="2">
    <source>
        <dbReference type="SAM" id="Phobius"/>
    </source>
</evidence>